<dbReference type="PANTHER" id="PTHR11360">
    <property type="entry name" value="MONOCARBOXYLATE TRANSPORTER"/>
    <property type="match status" value="1"/>
</dbReference>
<keyword evidence="3 4" id="KW-0472">Membrane</keyword>
<dbReference type="HOGENOM" id="CLU_001265_59_9_6"/>
<dbReference type="Gene3D" id="1.20.1250.20">
    <property type="entry name" value="MFS general substrate transporter like domains"/>
    <property type="match status" value="2"/>
</dbReference>
<feature type="transmembrane region" description="Helical" evidence="4">
    <location>
        <begin position="107"/>
        <end position="131"/>
    </location>
</feature>
<dbReference type="EMBL" id="DF970239">
    <property type="protein sequence ID" value="GAP67015.1"/>
    <property type="molecule type" value="Genomic_DNA"/>
</dbReference>
<feature type="transmembrane region" description="Helical" evidence="4">
    <location>
        <begin position="393"/>
        <end position="412"/>
    </location>
</feature>
<dbReference type="OrthoDB" id="146345at2"/>
<dbReference type="PROSITE" id="PS50850">
    <property type="entry name" value="MFS"/>
    <property type="match status" value="1"/>
</dbReference>
<dbReference type="GO" id="GO:0022857">
    <property type="term" value="F:transmembrane transporter activity"/>
    <property type="evidence" value="ECO:0007669"/>
    <property type="project" value="InterPro"/>
</dbReference>
<feature type="transmembrane region" description="Helical" evidence="4">
    <location>
        <begin position="239"/>
        <end position="263"/>
    </location>
</feature>
<dbReference type="InterPro" id="IPR036259">
    <property type="entry name" value="MFS_trans_sf"/>
</dbReference>
<reference evidence="7" key="2">
    <citation type="submission" date="2015-08" db="EMBL/GenBank/DDBJ databases">
        <title>Complete DNA Sequence of Pseudomonas syringae pv. actinidiae, the Causal Agent of Kiwifruit Canker Disease.</title>
        <authorList>
            <person name="Rikkerink E.H.A."/>
            <person name="Fineran P.C."/>
        </authorList>
    </citation>
    <scope>NUCLEOTIDE SEQUENCE</scope>
    <source>
        <strain evidence="7">SkMP5</strain>
    </source>
</reference>
<evidence type="ECO:0000256" key="4">
    <source>
        <dbReference type="SAM" id="Phobius"/>
    </source>
</evidence>
<evidence type="ECO:0000313" key="7">
    <source>
        <dbReference type="EMBL" id="GAP67015.1"/>
    </source>
</evidence>
<dbReference type="STRING" id="1475481.GCA_000953855_02377"/>
<feature type="transmembrane region" description="Helical" evidence="4">
    <location>
        <begin position="328"/>
        <end position="352"/>
    </location>
</feature>
<feature type="transmembrane region" description="Helical" evidence="4">
    <location>
        <begin position="83"/>
        <end position="101"/>
    </location>
</feature>
<feature type="domain" description="Major facilitator superfamily (MFS) profile" evidence="5">
    <location>
        <begin position="14"/>
        <end position="419"/>
    </location>
</feature>
<reference evidence="6" key="1">
    <citation type="submission" date="2015-03" db="EMBL/GenBank/DDBJ databases">
        <title>Draft genome sequence of Mizugakiibacter sediminis skMP5.</title>
        <authorList>
            <person name="Watanabe T."/>
            <person name="Kojima H."/>
            <person name="Fukui M."/>
        </authorList>
    </citation>
    <scope>NUCLEOTIDE SEQUENCE</scope>
    <source>
        <strain evidence="6">SkMP5</strain>
    </source>
</reference>
<protein>
    <submittedName>
        <fullName evidence="6">MFS transporter</fullName>
    </submittedName>
    <submittedName>
        <fullName evidence="7">Major facilitator protein</fullName>
    </submittedName>
</protein>
<organism evidence="7">
    <name type="scientific">Mizugakiibacter sediminis</name>
    <dbReference type="NCBI Taxonomy" id="1475481"/>
    <lineage>
        <taxon>Bacteria</taxon>
        <taxon>Pseudomonadati</taxon>
        <taxon>Pseudomonadota</taxon>
        <taxon>Gammaproteobacteria</taxon>
        <taxon>Lysobacterales</taxon>
        <taxon>Rhodanobacteraceae</taxon>
        <taxon>Mizugakiibacter</taxon>
    </lineage>
</organism>
<feature type="transmembrane region" description="Helical" evidence="4">
    <location>
        <begin position="12"/>
        <end position="32"/>
    </location>
</feature>
<sequence>MKAALARRIGQHYAFVAATIVFLALLVSAGLRSAPGVMIVPLERAFGWSRDTISLSAAVGIFLYGLAGPFAAALMQRLGIRRVLLGALSLMAVATAVSLWMRTPAQLVLTWGVLTGLGSGCVATVLGAAVVNRWFAKRRGLMMGLLTASAATGTLVFMPFLAMLAQSGGWKPVAWAVSIACAALVPLTFWLLPEHPSDVGLRPFGADAESPAATAAASRGNPLQTALGTLALALRRRDFWLLFATFFICGFTTNGLIGTHFIALCSDRGLAEVQAAGLLAAMGAFDLVGTTLSGWLTDRYDPRKLLFVYYGLRGLSLIYLPFSDFSFYSLGIFTVFYGLDWIATVPPTVRLANESFGEHDAPVVFGWIVAGHQLGAACAAFFAGAMRTVQGDYFYAFIISGCAGIVASVLAVRVARGRDREAVATA</sequence>
<feature type="transmembrane region" description="Helical" evidence="4">
    <location>
        <begin position="52"/>
        <end position="71"/>
    </location>
</feature>
<dbReference type="InterPro" id="IPR011701">
    <property type="entry name" value="MFS"/>
</dbReference>
<dbReference type="PANTHER" id="PTHR11360:SF290">
    <property type="entry name" value="MONOCARBOXYLATE MFS PERMEASE"/>
    <property type="match status" value="1"/>
</dbReference>
<feature type="transmembrane region" description="Helical" evidence="4">
    <location>
        <begin position="173"/>
        <end position="192"/>
    </location>
</feature>
<dbReference type="CDD" id="cd17355">
    <property type="entry name" value="MFS_YcxA_like"/>
    <property type="match status" value="1"/>
</dbReference>
<feature type="transmembrane region" description="Helical" evidence="4">
    <location>
        <begin position="275"/>
        <end position="296"/>
    </location>
</feature>
<dbReference type="SUPFAM" id="SSF103473">
    <property type="entry name" value="MFS general substrate transporter"/>
    <property type="match status" value="1"/>
</dbReference>
<keyword evidence="2 4" id="KW-1133">Transmembrane helix</keyword>
<feature type="transmembrane region" description="Helical" evidence="4">
    <location>
        <begin position="143"/>
        <end position="161"/>
    </location>
</feature>
<dbReference type="InterPro" id="IPR050327">
    <property type="entry name" value="Proton-linked_MCT"/>
</dbReference>
<evidence type="ECO:0000313" key="6">
    <source>
        <dbReference type="EMBL" id="GAN44166.1"/>
    </source>
</evidence>
<evidence type="ECO:0000256" key="3">
    <source>
        <dbReference type="ARBA" id="ARBA00023136"/>
    </source>
</evidence>
<feature type="transmembrane region" description="Helical" evidence="4">
    <location>
        <begin position="364"/>
        <end position="387"/>
    </location>
</feature>
<dbReference type="Proteomes" id="UP000253740">
    <property type="component" value="Unassembled WGS sequence"/>
</dbReference>
<dbReference type="Pfam" id="PF07690">
    <property type="entry name" value="MFS_1"/>
    <property type="match status" value="1"/>
</dbReference>
<keyword evidence="8" id="KW-1185">Reference proteome</keyword>
<evidence type="ECO:0000259" key="5">
    <source>
        <dbReference type="PROSITE" id="PS50850"/>
    </source>
</evidence>
<dbReference type="AlphaFoldDB" id="A0A0K8QQ34"/>
<accession>A0A0K8QQ34</accession>
<gene>
    <name evidence="6" type="ORF">MBSD_0687</name>
    <name evidence="7" type="ORF">MBSD_n2331</name>
</gene>
<evidence type="ECO:0000313" key="8">
    <source>
        <dbReference type="Proteomes" id="UP000253740"/>
    </source>
</evidence>
<name>A0A0K8QQ34_9GAMM</name>
<dbReference type="EMBL" id="DF952378">
    <property type="protein sequence ID" value="GAN44166.1"/>
    <property type="molecule type" value="Genomic_DNA"/>
</dbReference>
<dbReference type="InterPro" id="IPR020846">
    <property type="entry name" value="MFS_dom"/>
</dbReference>
<evidence type="ECO:0000256" key="2">
    <source>
        <dbReference type="ARBA" id="ARBA00022989"/>
    </source>
</evidence>
<dbReference type="RefSeq" id="WP_062537577.1">
    <property type="nucleotide sequence ID" value="NZ_DF970239.1"/>
</dbReference>
<evidence type="ECO:0000256" key="1">
    <source>
        <dbReference type="ARBA" id="ARBA00022692"/>
    </source>
</evidence>
<proteinExistence type="predicted"/>
<keyword evidence="1 4" id="KW-0812">Transmembrane</keyword>